<accession>A0A2T2ZZ32</accession>
<dbReference type="AlphaFoldDB" id="A0A2T2ZZ32"/>
<keyword evidence="3" id="KW-1185">Reference proteome</keyword>
<evidence type="ECO:0000313" key="2">
    <source>
        <dbReference type="EMBL" id="PSR79884.1"/>
    </source>
</evidence>
<proteinExistence type="predicted"/>
<evidence type="ECO:0000313" key="3">
    <source>
        <dbReference type="Proteomes" id="UP000241462"/>
    </source>
</evidence>
<dbReference type="EMBL" id="KZ678551">
    <property type="protein sequence ID" value="PSR79884.1"/>
    <property type="molecule type" value="Genomic_DNA"/>
</dbReference>
<dbReference type="Proteomes" id="UP000241462">
    <property type="component" value="Unassembled WGS sequence"/>
</dbReference>
<dbReference type="InParanoid" id="A0A2T2ZZ32"/>
<reference evidence="2 3" key="1">
    <citation type="journal article" date="2018" name="Mycol. Prog.">
        <title>Coniella lustricola, a new species from submerged detritus.</title>
        <authorList>
            <person name="Raudabaugh D.B."/>
            <person name="Iturriaga T."/>
            <person name="Carver A."/>
            <person name="Mondo S."/>
            <person name="Pangilinan J."/>
            <person name="Lipzen A."/>
            <person name="He G."/>
            <person name="Amirebrahimi M."/>
            <person name="Grigoriev I.V."/>
            <person name="Miller A.N."/>
        </authorList>
    </citation>
    <scope>NUCLEOTIDE SEQUENCE [LARGE SCALE GENOMIC DNA]</scope>
    <source>
        <strain evidence="2 3">B22-T-1</strain>
    </source>
</reference>
<gene>
    <name evidence="2" type="ORF">BD289DRAFT_84674</name>
</gene>
<name>A0A2T2ZZ32_9PEZI</name>
<protein>
    <submittedName>
        <fullName evidence="2">Uncharacterized protein</fullName>
    </submittedName>
</protein>
<organism evidence="2 3">
    <name type="scientific">Coniella lustricola</name>
    <dbReference type="NCBI Taxonomy" id="2025994"/>
    <lineage>
        <taxon>Eukaryota</taxon>
        <taxon>Fungi</taxon>
        <taxon>Dikarya</taxon>
        <taxon>Ascomycota</taxon>
        <taxon>Pezizomycotina</taxon>
        <taxon>Sordariomycetes</taxon>
        <taxon>Sordariomycetidae</taxon>
        <taxon>Diaporthales</taxon>
        <taxon>Schizoparmaceae</taxon>
        <taxon>Coniella</taxon>
    </lineage>
</organism>
<evidence type="ECO:0000256" key="1">
    <source>
        <dbReference type="SAM" id="MobiDB-lite"/>
    </source>
</evidence>
<sequence length="213" mass="24046">MGRKRGHAEEVAFRLRWVSRHGLVQMNQQSSLVRKKGVNRNSKPVSKDPKGANPALSTSVWLSLIDGTPAVPKKKPKKQKPSCLGSPELILFPSTWFMQGRPVPSFAEARWTCHPPGRPVQCTTNVLAPSYVAKYACPSAVRVYFTSNMPCWAFRYSKHITGSQTKTPDLRDLLVPRAKTRLYVSVKRSWLPRLAKRTKSSKGRFQETQLTRS</sequence>
<feature type="region of interest" description="Disordered" evidence="1">
    <location>
        <begin position="28"/>
        <end position="54"/>
    </location>
</feature>